<name>A0A4P9XUY5_9FUNG</name>
<keyword evidence="2" id="KW-1185">Reference proteome</keyword>
<reference evidence="2" key="1">
    <citation type="journal article" date="2018" name="Nat. Microbiol.">
        <title>Leveraging single-cell genomics to expand the fungal tree of life.</title>
        <authorList>
            <person name="Ahrendt S.R."/>
            <person name="Quandt C.A."/>
            <person name="Ciobanu D."/>
            <person name="Clum A."/>
            <person name="Salamov A."/>
            <person name="Andreopoulos B."/>
            <person name="Cheng J.F."/>
            <person name="Woyke T."/>
            <person name="Pelin A."/>
            <person name="Henrissat B."/>
            <person name="Reynolds N.K."/>
            <person name="Benny G.L."/>
            <person name="Smith M.E."/>
            <person name="James T.Y."/>
            <person name="Grigoriev I.V."/>
        </authorList>
    </citation>
    <scope>NUCLEOTIDE SEQUENCE [LARGE SCALE GENOMIC DNA]</scope>
    <source>
        <strain evidence="2">RSA 1356</strain>
    </source>
</reference>
<organism evidence="1 2">
    <name type="scientific">Thamnocephalis sphaerospora</name>
    <dbReference type="NCBI Taxonomy" id="78915"/>
    <lineage>
        <taxon>Eukaryota</taxon>
        <taxon>Fungi</taxon>
        <taxon>Fungi incertae sedis</taxon>
        <taxon>Zoopagomycota</taxon>
        <taxon>Zoopagomycotina</taxon>
        <taxon>Zoopagomycetes</taxon>
        <taxon>Zoopagales</taxon>
        <taxon>Sigmoideomycetaceae</taxon>
        <taxon>Thamnocephalis</taxon>
    </lineage>
</organism>
<dbReference type="EMBL" id="KZ992474">
    <property type="protein sequence ID" value="RKP10036.1"/>
    <property type="molecule type" value="Genomic_DNA"/>
</dbReference>
<dbReference type="AlphaFoldDB" id="A0A4P9XUY5"/>
<dbReference type="Proteomes" id="UP000271241">
    <property type="component" value="Unassembled WGS sequence"/>
</dbReference>
<accession>A0A4P9XUY5</accession>
<proteinExistence type="predicted"/>
<sequence length="484" mass="53598">MLSTTPPSTDAPSCRFSRLPWELHRMVAVRLGLPALETLQQAGRYFHPRCNASTPYVSHARHLAHQLSRALETLSRLADRPCPLLLQSAAATPLDKTDAGEDMAARREAMGAATRNARCKALDALQSIDLDYEAYAYIRDHDRMLAGDWYDAALRQRDLELFCALQARRFPFYSLDMWTWRLRQSLSNSSDDMLMAALTIPSMTTPDVREKELARLQTIRRAATAIYNTLATAQQDTGALHYACQEGNAVEVMRICSRFNAYTLDILSLEGVAIDRLLAPELLDKLIGAANGESPAMRLNRALDRRLYDRLLLRACERLNAPAALRLLSLTAHTGGCTTLGGIDRGIALAAFVMRQQPHTADDAIEITRALIGTGRCTTDGITSATFNLLVRMPPYGLPVLEQLLATGLCPAFILENALFIECQAAQPNLDMIRAVLHSNLCRPASYRSALHLVHESTADPTQRTTANRLMMLLTEALGCSEHR</sequence>
<gene>
    <name evidence="1" type="ORF">THASP1DRAFT_28186</name>
</gene>
<evidence type="ECO:0000313" key="2">
    <source>
        <dbReference type="Proteomes" id="UP000271241"/>
    </source>
</evidence>
<protein>
    <submittedName>
        <fullName evidence="1">Uncharacterized protein</fullName>
    </submittedName>
</protein>
<evidence type="ECO:0000313" key="1">
    <source>
        <dbReference type="EMBL" id="RKP10036.1"/>
    </source>
</evidence>